<organism evidence="1 2">
    <name type="scientific">Perkinsus chesapeaki</name>
    <name type="common">Clam parasite</name>
    <name type="synonym">Perkinsus andrewsi</name>
    <dbReference type="NCBI Taxonomy" id="330153"/>
    <lineage>
        <taxon>Eukaryota</taxon>
        <taxon>Sar</taxon>
        <taxon>Alveolata</taxon>
        <taxon>Perkinsozoa</taxon>
        <taxon>Perkinsea</taxon>
        <taxon>Perkinsida</taxon>
        <taxon>Perkinsidae</taxon>
        <taxon>Perkinsus</taxon>
    </lineage>
</organism>
<accession>A0A7J6KT17</accession>
<gene>
    <name evidence="1" type="ORF">FOL47_001511</name>
</gene>
<comment type="caution">
    <text evidence="1">The sequence shown here is derived from an EMBL/GenBank/DDBJ whole genome shotgun (WGS) entry which is preliminary data.</text>
</comment>
<dbReference type="Proteomes" id="UP000591131">
    <property type="component" value="Unassembled WGS sequence"/>
</dbReference>
<keyword evidence="2" id="KW-1185">Reference proteome</keyword>
<dbReference type="OrthoDB" id="447593at2759"/>
<evidence type="ECO:0000313" key="2">
    <source>
        <dbReference type="Proteomes" id="UP000591131"/>
    </source>
</evidence>
<dbReference type="AlphaFoldDB" id="A0A7J6KT17"/>
<proteinExistence type="predicted"/>
<reference evidence="1 2" key="1">
    <citation type="submission" date="2020-04" db="EMBL/GenBank/DDBJ databases">
        <title>Perkinsus chesapeaki whole genome sequence.</title>
        <authorList>
            <person name="Bogema D.R."/>
        </authorList>
    </citation>
    <scope>NUCLEOTIDE SEQUENCE [LARGE SCALE GENOMIC DNA]</scope>
    <source>
        <strain evidence="1">ATCC PRA-425</strain>
    </source>
</reference>
<sequence>MTNRRRRPESIVAARKRKRARDAKIRPIALEEYQKLKARTGHPPMLYYCTEKVDNDQRRTLVVDGDKLEHRDEALKREHPLDRSNQLPSLPISLEAAIGAYKSLPAEEVTRKRREILQAIERRAESLQAEATRLRETMHPDVQKVAGHINIPLLKELLSICEYPDVSLADDMLHGFGVIGDIKVADGVFAPIQEHSPAELSRQELFAKAELEREELISKIQSRSFDPDVWNGTMRETEDGLLEGPLTIEETQGRYGKFVLAQRFPIRQVDKIRLCDDYRRSSTNKAISYGHKISLPSHHTLVETWRKLAKDRPHEQYLLYKCDHANAYRQAPTKPCDAPVQLICIKDTEGQPAVFRHRALSFGSSSSVTSYSRISQGITHLHRILFAAGSMSFIDDYWGAEPQSTAQGAFECWVELNRLLGFKEKASKRVVPTVEAELLGIVVTFSHTKMTISQQGVPVLELLQLNGDYAAAASVTATTLRQYASGLNSYMNFVDVISEITWHEVPYFPPSSQLLTAWLSTFRNANTAANYLSHVRKWAILLREEVGDLYSPLTTAALKGQSKICPGGTRKMKPISLAMLKQIINTNPHSVSVLRGESDEILNAMV</sequence>
<name>A0A7J6KT17_PERCH</name>
<feature type="non-terminal residue" evidence="1">
    <location>
        <position position="1"/>
    </location>
</feature>
<evidence type="ECO:0000313" key="1">
    <source>
        <dbReference type="EMBL" id="KAF4650022.1"/>
    </source>
</evidence>
<dbReference type="EMBL" id="JAAPAO010001364">
    <property type="protein sequence ID" value="KAF4650022.1"/>
    <property type="molecule type" value="Genomic_DNA"/>
</dbReference>
<protein>
    <submittedName>
        <fullName evidence="1">Uncharacterized protein</fullName>
    </submittedName>
</protein>